<dbReference type="CDD" id="cd12797">
    <property type="entry name" value="M23_peptidase"/>
    <property type="match status" value="1"/>
</dbReference>
<keyword evidence="7" id="KW-1185">Reference proteome</keyword>
<dbReference type="InterPro" id="IPR011009">
    <property type="entry name" value="Kinase-like_dom_sf"/>
</dbReference>
<evidence type="ECO:0000259" key="4">
    <source>
        <dbReference type="Pfam" id="PF01551"/>
    </source>
</evidence>
<dbReference type="AlphaFoldDB" id="A0A1V8RQY4"/>
<dbReference type="InterPro" id="IPR011055">
    <property type="entry name" value="Dup_hybrid_motif"/>
</dbReference>
<dbReference type="Gene3D" id="3.40.640.10">
    <property type="entry name" value="Type I PLP-dependent aspartate aminotransferase-like (Major domain)"/>
    <property type="match status" value="1"/>
</dbReference>
<sequence>MTDLNHPPPDFSVDQVAQLARDHFGIEGEFSHLDSERDQNFRLASAANGDWTLKIVNASEPGSESAFQTALLDHLAAIAPELAVPRLHRTSSGAALACVEDAAGEPHAMRLVSWLPGRPLAECARTPALFRSLGALLGRTDRALQGFIHPGALRLLDWDVRRTGEAHGRLQHISDVADRMMLERFLGRFETDVAPRLSALRTQVIHNDANDWNVLVDPLEPDSVAGLIDFGDALHTVLIAEIAVACAYSILDIEDPIGGAAELVAGFHAEYPLREEEIDLLFDLIMARLVISVTLSAARRNRADDNPYLAISEAPAWRLLRRLDAMKPRFATAILRHACGFDAVLGAGAVARWIGDKANGFAPVVRPHPAMLTKALVPYGDPAHPMTVTSAAGEADKATAWWDAYAAEQGIALGIGPWGEARTVYSGKMFESRFVEGARRDRHLGLDLFMPAGTKVYSPLAATVKSVEIEKDPLGYGCLVALMHEPQGCPPFVTLWGHLAHEAVVRLKPGERLDAGALVGEMGAPTENGGWAPHLHLQLSADTGLAARDILGVGEARYLDVWRSLFPDAATLAGLPPETFSREGRSRTEIVAARKANLLPNLSISYAEPIKFVRGEGVWLTDDRGRAYLDCFNNVCHVGHAHPHVIEAIARQTALLNTNTRYLHDAIVTYAERLTTTLPPELCVAAFTCSGSEANSLMLRMARAHTGRKEAIVLDWAYHGTTPELIELSPYKYKRKGGEGRPVHVFEAEIPDSYHAPADWPVAEHGARFAESVAEQIAAMAKEGRAPGLFLAESIPSVAGQVFLPQGYLSEVYAMVRAAGGLCVADEVQVGFGRIGSHWWAFETQGVVPDIVTMGKPIGNGHPMAALVTTHEVAGSFDNGMEYFNTFGGNPVSCVAGLAVLDVIEQGDLRRNAAEIGNYLLECFRAMQARYEVIGNVRGMGLFLGIELVEDRITKAPATALARKINNGVRARGALMGTEGPHDNVLKMRPPMIFTRAHADLLVAILEDAFEAVLTGRE</sequence>
<feature type="domain" description="Aminoglycoside phosphotransferase" evidence="5">
    <location>
        <begin position="38"/>
        <end position="272"/>
    </location>
</feature>
<dbReference type="GO" id="GO:0008483">
    <property type="term" value="F:transaminase activity"/>
    <property type="evidence" value="ECO:0007669"/>
    <property type="project" value="InterPro"/>
</dbReference>
<evidence type="ECO:0000313" key="6">
    <source>
        <dbReference type="EMBL" id="OQM75558.1"/>
    </source>
</evidence>
<dbReference type="RefSeq" id="WP_080919662.1">
    <property type="nucleotide sequence ID" value="NZ_MDET01000014.1"/>
</dbReference>
<dbReference type="Pfam" id="PF01636">
    <property type="entry name" value="APH"/>
    <property type="match status" value="1"/>
</dbReference>
<name>A0A1V8RQY4_9HYPH</name>
<dbReference type="InterPro" id="IPR015421">
    <property type="entry name" value="PyrdxlP-dep_Trfase_major"/>
</dbReference>
<evidence type="ECO:0000259" key="5">
    <source>
        <dbReference type="Pfam" id="PF01636"/>
    </source>
</evidence>
<gene>
    <name evidence="6" type="ORF">BFN67_17385</name>
</gene>
<evidence type="ECO:0000313" key="7">
    <source>
        <dbReference type="Proteomes" id="UP000191905"/>
    </source>
</evidence>
<feature type="domain" description="M23ase beta-sheet core" evidence="4">
    <location>
        <begin position="442"/>
        <end position="540"/>
    </location>
</feature>
<comment type="cofactor">
    <cofactor evidence="1">
        <name>pyridoxal 5'-phosphate</name>
        <dbReference type="ChEBI" id="CHEBI:597326"/>
    </cofactor>
</comment>
<evidence type="ECO:0008006" key="8">
    <source>
        <dbReference type="Google" id="ProtNLM"/>
    </source>
</evidence>
<dbReference type="EMBL" id="MDET01000014">
    <property type="protein sequence ID" value="OQM75558.1"/>
    <property type="molecule type" value="Genomic_DNA"/>
</dbReference>
<dbReference type="InterPro" id="IPR005814">
    <property type="entry name" value="Aminotrans_3"/>
</dbReference>
<accession>A0A1V8RQY4</accession>
<dbReference type="GO" id="GO:0030170">
    <property type="term" value="F:pyridoxal phosphate binding"/>
    <property type="evidence" value="ECO:0007669"/>
    <property type="project" value="InterPro"/>
</dbReference>
<evidence type="ECO:0000256" key="3">
    <source>
        <dbReference type="ARBA" id="ARBA00022898"/>
    </source>
</evidence>
<dbReference type="CDD" id="cd00610">
    <property type="entry name" value="OAT_like"/>
    <property type="match status" value="1"/>
</dbReference>
<proteinExistence type="inferred from homology"/>
<dbReference type="Gene3D" id="2.70.70.10">
    <property type="entry name" value="Glucose Permease (Domain IIA)"/>
    <property type="match status" value="1"/>
</dbReference>
<dbReference type="SUPFAM" id="SSF51261">
    <property type="entry name" value="Duplicated hybrid motif"/>
    <property type="match status" value="1"/>
</dbReference>
<dbReference type="InterPro" id="IPR015424">
    <property type="entry name" value="PyrdxlP-dep_Trfase"/>
</dbReference>
<dbReference type="STRING" id="1873176.BFN67_17385"/>
<dbReference type="SUPFAM" id="SSF53383">
    <property type="entry name" value="PLP-dependent transferases"/>
    <property type="match status" value="1"/>
</dbReference>
<dbReference type="OrthoDB" id="9801834at2"/>
<dbReference type="Pfam" id="PF01551">
    <property type="entry name" value="Peptidase_M23"/>
    <property type="match status" value="1"/>
</dbReference>
<organism evidence="6 7">
    <name type="scientific">Manganibacter manganicus</name>
    <dbReference type="NCBI Taxonomy" id="1873176"/>
    <lineage>
        <taxon>Bacteria</taxon>
        <taxon>Pseudomonadati</taxon>
        <taxon>Pseudomonadota</taxon>
        <taxon>Alphaproteobacteria</taxon>
        <taxon>Hyphomicrobiales</taxon>
        <taxon>Phyllobacteriaceae</taxon>
        <taxon>Manganibacter</taxon>
    </lineage>
</organism>
<dbReference type="PANTHER" id="PTHR45688">
    <property type="match status" value="1"/>
</dbReference>
<dbReference type="Pfam" id="PF00202">
    <property type="entry name" value="Aminotran_3"/>
    <property type="match status" value="1"/>
</dbReference>
<dbReference type="SUPFAM" id="SSF56112">
    <property type="entry name" value="Protein kinase-like (PK-like)"/>
    <property type="match status" value="1"/>
</dbReference>
<dbReference type="PANTHER" id="PTHR45688:SF13">
    <property type="entry name" value="ALANINE--GLYOXYLATE AMINOTRANSFERASE 2-LIKE"/>
    <property type="match status" value="1"/>
</dbReference>
<dbReference type="PROSITE" id="PS00600">
    <property type="entry name" value="AA_TRANSFER_CLASS_3"/>
    <property type="match status" value="1"/>
</dbReference>
<comment type="similarity">
    <text evidence="2">Belongs to the class-III pyridoxal-phosphate-dependent aminotransferase family.</text>
</comment>
<dbReference type="Gene3D" id="3.90.1150.10">
    <property type="entry name" value="Aspartate Aminotransferase, domain 1"/>
    <property type="match status" value="1"/>
</dbReference>
<keyword evidence="3" id="KW-0663">Pyridoxal phosphate</keyword>
<dbReference type="NCBIfam" id="NF004799">
    <property type="entry name" value="PRK06148.1"/>
    <property type="match status" value="1"/>
</dbReference>
<dbReference type="Gene3D" id="3.90.1200.10">
    <property type="match status" value="1"/>
</dbReference>
<evidence type="ECO:0000256" key="2">
    <source>
        <dbReference type="ARBA" id="ARBA00008954"/>
    </source>
</evidence>
<dbReference type="InterPro" id="IPR002575">
    <property type="entry name" value="Aminoglycoside_PTrfase"/>
</dbReference>
<comment type="caution">
    <text evidence="6">The sequence shown here is derived from an EMBL/GenBank/DDBJ whole genome shotgun (WGS) entry which is preliminary data.</text>
</comment>
<reference evidence="6 7" key="1">
    <citation type="journal article" date="2016" name="Int. J. Syst. Evol. Microbiol.">
        <title>Pseudaminobacter manganicus sp. nov., isolated from sludge of a manganese mine.</title>
        <authorList>
            <person name="Li J."/>
            <person name="Huang J."/>
            <person name="Liao S."/>
            <person name="Wang G."/>
        </authorList>
    </citation>
    <scope>NUCLEOTIDE SEQUENCE [LARGE SCALE GENOMIC DNA]</scope>
    <source>
        <strain evidence="6 7">JH-7</strain>
    </source>
</reference>
<evidence type="ECO:0000256" key="1">
    <source>
        <dbReference type="ARBA" id="ARBA00001933"/>
    </source>
</evidence>
<dbReference type="Proteomes" id="UP000191905">
    <property type="component" value="Unassembled WGS sequence"/>
</dbReference>
<protein>
    <recommendedName>
        <fullName evidence="8">4-aminobutyrate aminotransferase</fullName>
    </recommendedName>
</protein>
<dbReference type="InterPro" id="IPR049704">
    <property type="entry name" value="Aminotrans_3_PPA_site"/>
</dbReference>
<dbReference type="InterPro" id="IPR015422">
    <property type="entry name" value="PyrdxlP-dep_Trfase_small"/>
</dbReference>
<dbReference type="InterPro" id="IPR016047">
    <property type="entry name" value="M23ase_b-sheet_dom"/>
</dbReference>